<evidence type="ECO:0000313" key="2">
    <source>
        <dbReference type="EMBL" id="AOX16053.1"/>
    </source>
</evidence>
<keyword evidence="3" id="KW-1185">Reference proteome</keyword>
<evidence type="ECO:0000313" key="3">
    <source>
        <dbReference type="Proteomes" id="UP000179145"/>
    </source>
</evidence>
<keyword evidence="1" id="KW-0378">Hydrolase</keyword>
<comment type="similarity">
    <text evidence="1">Belongs to the LamB/PxpA family.</text>
</comment>
<dbReference type="KEGG" id="kba:A0U89_01655"/>
<dbReference type="Pfam" id="PF03746">
    <property type="entry name" value="LamB_YcsF"/>
    <property type="match status" value="1"/>
</dbReference>
<dbReference type="PANTHER" id="PTHR30292">
    <property type="entry name" value="UNCHARACTERIZED PROTEIN YBGL-RELATED"/>
    <property type="match status" value="1"/>
</dbReference>
<dbReference type="NCBIfam" id="NF003814">
    <property type="entry name" value="PRK05406.1-3"/>
    <property type="match status" value="1"/>
</dbReference>
<comment type="catalytic activity">
    <reaction evidence="1">
        <text>5-oxo-L-proline + ATP + 2 H2O = L-glutamate + ADP + phosphate + H(+)</text>
        <dbReference type="Rhea" id="RHEA:10348"/>
        <dbReference type="ChEBI" id="CHEBI:15377"/>
        <dbReference type="ChEBI" id="CHEBI:15378"/>
        <dbReference type="ChEBI" id="CHEBI:29985"/>
        <dbReference type="ChEBI" id="CHEBI:30616"/>
        <dbReference type="ChEBI" id="CHEBI:43474"/>
        <dbReference type="ChEBI" id="CHEBI:58402"/>
        <dbReference type="ChEBI" id="CHEBI:456216"/>
        <dbReference type="EC" id="3.5.2.9"/>
    </reaction>
</comment>
<comment type="function">
    <text evidence="1">Catalyzes the cleavage of 5-oxoproline to form L-glutamate coupled to the hydrolysis of ATP to ADP and inorganic phosphate.</text>
</comment>
<protein>
    <recommendedName>
        <fullName evidence="1">5-oxoprolinase subunit A</fullName>
        <shortName evidence="1">5-OPase subunit A</shortName>
        <ecNumber evidence="1">3.5.2.9</ecNumber>
    </recommendedName>
    <alternativeName>
        <fullName evidence="1">5-oxoprolinase (ATP-hydrolyzing) subunit A</fullName>
    </alternativeName>
</protein>
<name>A0A1D8UQX7_9PROT</name>
<dbReference type="CDD" id="cd10787">
    <property type="entry name" value="LamB_YcsF_like"/>
    <property type="match status" value="1"/>
</dbReference>
<dbReference type="RefSeq" id="WP_070401884.1">
    <property type="nucleotide sequence ID" value="NZ_BJVW01000015.1"/>
</dbReference>
<keyword evidence="1" id="KW-0547">Nucleotide-binding</keyword>
<dbReference type="NCBIfam" id="NF003816">
    <property type="entry name" value="PRK05406.1-5"/>
    <property type="match status" value="1"/>
</dbReference>
<sequence>MKIDLNSDLGEGYGRWKVADDDSLLDVISSANIACGFHAGDPSIMDHTVRMAIERGVGIGAHPGFPDLSGFGRRFMQLSPKEMEATLAYQIGALQGVASRYGARVTHVSYHAAFGNAINADDALAERLAKVIATMDRNLIFFSMADQPVGRAAEKAGLRVLPIFLADRAYDVKGNLVPRGREGAVIHDHTQLRDRVRRFLDSGTITTIEGETRRIEASSILVHSDTPGSVELARVIRSEIENGGGEIVPAHVLLG</sequence>
<dbReference type="GO" id="GO:0017168">
    <property type="term" value="F:5-oxoprolinase (ATP-hydrolyzing) activity"/>
    <property type="evidence" value="ECO:0007669"/>
    <property type="project" value="UniProtKB-UniRule"/>
</dbReference>
<accession>A0A1D8UQX7</accession>
<dbReference type="AlphaFoldDB" id="A0A1D8UQX7"/>
<organism evidence="2 3">
    <name type="scientific">Kozakia baliensis</name>
    <dbReference type="NCBI Taxonomy" id="153496"/>
    <lineage>
        <taxon>Bacteria</taxon>
        <taxon>Pseudomonadati</taxon>
        <taxon>Pseudomonadota</taxon>
        <taxon>Alphaproteobacteria</taxon>
        <taxon>Acetobacterales</taxon>
        <taxon>Acetobacteraceae</taxon>
        <taxon>Kozakia</taxon>
    </lineage>
</organism>
<dbReference type="STRING" id="153496.A0U89_01655"/>
<dbReference type="GO" id="GO:0005975">
    <property type="term" value="P:carbohydrate metabolic process"/>
    <property type="evidence" value="ECO:0007669"/>
    <property type="project" value="InterPro"/>
</dbReference>
<dbReference type="Gene3D" id="3.20.20.370">
    <property type="entry name" value="Glycoside hydrolase/deacetylase"/>
    <property type="match status" value="1"/>
</dbReference>
<dbReference type="PANTHER" id="PTHR30292:SF0">
    <property type="entry name" value="5-OXOPROLINASE SUBUNIT A"/>
    <property type="match status" value="1"/>
</dbReference>
<dbReference type="HAMAP" id="MF_00691">
    <property type="entry name" value="PxpA"/>
    <property type="match status" value="1"/>
</dbReference>
<reference evidence="2 3" key="1">
    <citation type="journal article" date="2016" name="Microb. Cell Fact.">
        <title>Dissection of exopolysaccharide biosynthesis in Kozakia baliensis.</title>
        <authorList>
            <person name="Brandt J.U."/>
            <person name="Jakob F."/>
            <person name="Behr J."/>
            <person name="Geissler A.J."/>
            <person name="Vogel R.F."/>
        </authorList>
    </citation>
    <scope>NUCLEOTIDE SEQUENCE [LARGE SCALE GENOMIC DNA]</scope>
    <source>
        <strain evidence="2 3">DSM 14400</strain>
    </source>
</reference>
<gene>
    <name evidence="1" type="primary">pxpA</name>
    <name evidence="2" type="ORF">A0U89_01655</name>
</gene>
<dbReference type="EC" id="3.5.2.9" evidence="1"/>
<dbReference type="EMBL" id="CP014674">
    <property type="protein sequence ID" value="AOX16053.1"/>
    <property type="molecule type" value="Genomic_DNA"/>
</dbReference>
<dbReference type="SUPFAM" id="SSF88713">
    <property type="entry name" value="Glycoside hydrolase/deacetylase"/>
    <property type="match status" value="1"/>
</dbReference>
<evidence type="ECO:0000256" key="1">
    <source>
        <dbReference type="HAMAP-Rule" id="MF_00691"/>
    </source>
</evidence>
<proteinExistence type="inferred from homology"/>
<dbReference type="OrthoDB" id="9773478at2"/>
<comment type="subunit">
    <text evidence="1">Forms a complex composed of PxpA, PxpB and PxpC.</text>
</comment>
<dbReference type="InterPro" id="IPR005501">
    <property type="entry name" value="LamB/YcsF/PxpA-like"/>
</dbReference>
<dbReference type="Proteomes" id="UP000179145">
    <property type="component" value="Chromosome"/>
</dbReference>
<dbReference type="GO" id="GO:0005524">
    <property type="term" value="F:ATP binding"/>
    <property type="evidence" value="ECO:0007669"/>
    <property type="project" value="UniProtKB-UniRule"/>
</dbReference>
<dbReference type="InterPro" id="IPR011330">
    <property type="entry name" value="Glyco_hydro/deAcase_b/a-brl"/>
</dbReference>
<keyword evidence="1" id="KW-0067">ATP-binding</keyword>